<name>A0A8C5FDM2_GADMO</name>
<keyword evidence="4" id="KW-1185">Reference proteome</keyword>
<dbReference type="Pfam" id="PF00078">
    <property type="entry name" value="RVT_1"/>
    <property type="match status" value="1"/>
</dbReference>
<dbReference type="GeneTree" id="ENSGT00940000163737"/>
<dbReference type="PROSITE" id="PS50878">
    <property type="entry name" value="RT_POL"/>
    <property type="match status" value="1"/>
</dbReference>
<evidence type="ECO:0000256" key="1">
    <source>
        <dbReference type="SAM" id="SignalP"/>
    </source>
</evidence>
<dbReference type="SUPFAM" id="SSF56219">
    <property type="entry name" value="DNase I-like"/>
    <property type="match status" value="1"/>
</dbReference>
<dbReference type="InterPro" id="IPR036691">
    <property type="entry name" value="Endo/exonu/phosph_ase_sf"/>
</dbReference>
<proteinExistence type="predicted"/>
<evidence type="ECO:0000313" key="3">
    <source>
        <dbReference type="Ensembl" id="ENSGMOP00000028927.1"/>
    </source>
</evidence>
<feature type="signal peptide" evidence="1">
    <location>
        <begin position="1"/>
        <end position="25"/>
    </location>
</feature>
<evidence type="ECO:0000259" key="2">
    <source>
        <dbReference type="PROSITE" id="PS50878"/>
    </source>
</evidence>
<reference evidence="3" key="1">
    <citation type="submission" date="2025-08" db="UniProtKB">
        <authorList>
            <consortium name="Ensembl"/>
        </authorList>
    </citation>
    <scope>IDENTIFICATION</scope>
</reference>
<dbReference type="PANTHER" id="PTHR19446">
    <property type="entry name" value="REVERSE TRANSCRIPTASES"/>
    <property type="match status" value="1"/>
</dbReference>
<keyword evidence="1" id="KW-0732">Signal</keyword>
<organism evidence="3 4">
    <name type="scientific">Gadus morhua</name>
    <name type="common">Atlantic cod</name>
    <dbReference type="NCBI Taxonomy" id="8049"/>
    <lineage>
        <taxon>Eukaryota</taxon>
        <taxon>Metazoa</taxon>
        <taxon>Chordata</taxon>
        <taxon>Craniata</taxon>
        <taxon>Vertebrata</taxon>
        <taxon>Euteleostomi</taxon>
        <taxon>Actinopterygii</taxon>
        <taxon>Neopterygii</taxon>
        <taxon>Teleostei</taxon>
        <taxon>Neoteleostei</taxon>
        <taxon>Acanthomorphata</taxon>
        <taxon>Zeiogadaria</taxon>
        <taxon>Gadariae</taxon>
        <taxon>Gadiformes</taxon>
        <taxon>Gadoidei</taxon>
        <taxon>Gadidae</taxon>
        <taxon>Gadus</taxon>
    </lineage>
</organism>
<dbReference type="SUPFAM" id="SSF56672">
    <property type="entry name" value="DNA/RNA polymerases"/>
    <property type="match status" value="1"/>
</dbReference>
<dbReference type="InterPro" id="IPR043502">
    <property type="entry name" value="DNA/RNA_pol_sf"/>
</dbReference>
<feature type="domain" description="Reverse transcriptase" evidence="2">
    <location>
        <begin position="521"/>
        <end position="784"/>
    </location>
</feature>
<evidence type="ECO:0000313" key="4">
    <source>
        <dbReference type="Proteomes" id="UP000694546"/>
    </source>
</evidence>
<reference evidence="3" key="2">
    <citation type="submission" date="2025-09" db="UniProtKB">
        <authorList>
            <consortium name="Ensembl"/>
        </authorList>
    </citation>
    <scope>IDENTIFICATION</scope>
</reference>
<accession>A0A8C5FDM2</accession>
<feature type="chain" id="PRO_5034383196" description="Reverse transcriptase domain-containing protein" evidence="1">
    <location>
        <begin position="26"/>
        <end position="786"/>
    </location>
</feature>
<dbReference type="Gene3D" id="3.60.10.10">
    <property type="entry name" value="Endonuclease/exonuclease/phosphatase"/>
    <property type="match status" value="1"/>
</dbReference>
<dbReference type="OMA" id="KTHELCD"/>
<dbReference type="InterPro" id="IPR000477">
    <property type="entry name" value="RT_dom"/>
</dbReference>
<dbReference type="CDD" id="cd01650">
    <property type="entry name" value="RT_nLTR_like"/>
    <property type="match status" value="1"/>
</dbReference>
<protein>
    <recommendedName>
        <fullName evidence="2">Reverse transcriptase domain-containing protein</fullName>
    </recommendedName>
</protein>
<dbReference type="Proteomes" id="UP000694546">
    <property type="component" value="Chromosome 8"/>
</dbReference>
<dbReference type="InterPro" id="IPR005135">
    <property type="entry name" value="Endo/exonuclease/phosphatase"/>
</dbReference>
<dbReference type="CDD" id="cd09076">
    <property type="entry name" value="L1-EN"/>
    <property type="match status" value="1"/>
</dbReference>
<dbReference type="Pfam" id="PF03372">
    <property type="entry name" value="Exo_endo_phos"/>
    <property type="match status" value="1"/>
</dbReference>
<dbReference type="GO" id="GO:0003824">
    <property type="term" value="F:catalytic activity"/>
    <property type="evidence" value="ECO:0007669"/>
    <property type="project" value="InterPro"/>
</dbReference>
<sequence length="786" mass="89385">MLKTMFRAVGLLFLLLCVSLLTSKAMTSFKVSTLNLNGVRDVRKRACLFETLKLKKINIMMLQETHSDVFNETDWRREFEGKVILSHFNSTSAGVALLFSRDFVPLSHVVEERVKGRLLVVKAKYERFNIVFISVYAPNSGPDRVQFLNELGLVLSQCVPEDYLFLGGDFNCTAEDKDRNHTEPHAPSRKAMLTLMENHSMSDVWRKFHHNVKQYTWVHSRELVLSLARLDRIYSFTHHFSIFKACNICPVGFSDHSMVICEVFSANMRNKSAYWHFNTALLLDAHFREVFIYFWKGFRERKGDFICLKQWWDHGKIQTKQLCQQYTLNVSRDITKSMKDLELEIVELQSSAQSTGNGVCVESLKSKIAVLADLLGSRAQGALVRSRFQSISLMDSPSKFFFSLEKKNGQARQIHALRSEDRQQLTGIAEIRNRAVEFYVKLYSSEHQEDNAGFDSFCENLPTVSAETNRELEGPLTEEEVFSALQSVQGGKAPGIDGLPSEFYKAFWPELKEDMLEVFSESFEDSSLPQSCRRAVLTLLPKKGDLQEIKNWRPVSLLCVDYKLLSKVLSNRLKKVMDQLIHRSQTYCVPGRSMIDNVSLIRDILEVSGSLGLDAGLVSLDQEKAFDRVEHRYLWKVLQRYGLSLGLIAKIKVLYENIESVLKINGGLCKPFMVKRGIRQGCAMSGMLYSLSIEPMLHNVRVFINGLFVPDISSNFISSAYADDIIIFIKNQEDINRLGEIVETFGKLSAAKVNWAKSEALAVGKWSAGLPQLPGGLSWKRGVLNT</sequence>
<dbReference type="Ensembl" id="ENSGMOT00000075767.1">
    <property type="protein sequence ID" value="ENSGMOP00000028927.1"/>
    <property type="gene ID" value="ENSGMOG00000027016.1"/>
</dbReference>
<dbReference type="AlphaFoldDB" id="A0A8C5FDM2"/>